<dbReference type="PROSITE" id="PS50127">
    <property type="entry name" value="UBC_2"/>
    <property type="match status" value="1"/>
</dbReference>
<feature type="compositionally biased region" description="Polar residues" evidence="6">
    <location>
        <begin position="116"/>
        <end position="134"/>
    </location>
</feature>
<dbReference type="InterPro" id="IPR050113">
    <property type="entry name" value="Ub_conjugating_enzyme"/>
</dbReference>
<feature type="region of interest" description="Disordered" evidence="6">
    <location>
        <begin position="158"/>
        <end position="184"/>
    </location>
</feature>
<dbReference type="PROSITE" id="PS50181">
    <property type="entry name" value="FBOX"/>
    <property type="match status" value="1"/>
</dbReference>
<dbReference type="SUPFAM" id="SSF81383">
    <property type="entry name" value="F-box domain"/>
    <property type="match status" value="1"/>
</dbReference>
<dbReference type="GO" id="GO:0061631">
    <property type="term" value="F:ubiquitin conjugating enzyme activity"/>
    <property type="evidence" value="ECO:0007669"/>
    <property type="project" value="UniProtKB-EC"/>
</dbReference>
<organism evidence="9 10">
    <name type="scientific">Ceratosolen solmsi marchali</name>
    <dbReference type="NCBI Taxonomy" id="326594"/>
    <lineage>
        <taxon>Eukaryota</taxon>
        <taxon>Metazoa</taxon>
        <taxon>Ecdysozoa</taxon>
        <taxon>Arthropoda</taxon>
        <taxon>Hexapoda</taxon>
        <taxon>Insecta</taxon>
        <taxon>Pterygota</taxon>
        <taxon>Neoptera</taxon>
        <taxon>Endopterygota</taxon>
        <taxon>Hymenoptera</taxon>
        <taxon>Apocrita</taxon>
        <taxon>Proctotrupomorpha</taxon>
        <taxon>Chalcidoidea</taxon>
        <taxon>Agaonidae</taxon>
        <taxon>Agaoninae</taxon>
        <taxon>Ceratosolen</taxon>
    </lineage>
</organism>
<gene>
    <name evidence="10" type="primary">LOC105361023</name>
</gene>
<dbReference type="InterPro" id="IPR036047">
    <property type="entry name" value="F-box-like_dom_sf"/>
</dbReference>
<dbReference type="Pfam" id="PF00179">
    <property type="entry name" value="UQ_con"/>
    <property type="match status" value="1"/>
</dbReference>
<dbReference type="Gene3D" id="3.10.110.10">
    <property type="entry name" value="Ubiquitin Conjugating Enzyme"/>
    <property type="match status" value="1"/>
</dbReference>
<dbReference type="InterPro" id="IPR016135">
    <property type="entry name" value="UBQ-conjugating_enzyme/RWD"/>
</dbReference>
<dbReference type="KEGG" id="csol:105361023"/>
<dbReference type="CDD" id="cd09917">
    <property type="entry name" value="F-box_SF"/>
    <property type="match status" value="1"/>
</dbReference>
<feature type="region of interest" description="Disordered" evidence="6">
    <location>
        <begin position="113"/>
        <end position="137"/>
    </location>
</feature>
<evidence type="ECO:0000256" key="5">
    <source>
        <dbReference type="ARBA" id="ARBA00022840"/>
    </source>
</evidence>
<dbReference type="EC" id="2.3.2.23" evidence="1"/>
<evidence type="ECO:0000256" key="6">
    <source>
        <dbReference type="SAM" id="MobiDB-lite"/>
    </source>
</evidence>
<evidence type="ECO:0000313" key="10">
    <source>
        <dbReference type="RefSeq" id="XP_011496407.1"/>
    </source>
</evidence>
<reference evidence="10" key="1">
    <citation type="submission" date="2025-08" db="UniProtKB">
        <authorList>
            <consortium name="RefSeq"/>
        </authorList>
    </citation>
    <scope>IDENTIFICATION</scope>
</reference>
<evidence type="ECO:0000256" key="2">
    <source>
        <dbReference type="ARBA" id="ARBA00022679"/>
    </source>
</evidence>
<evidence type="ECO:0000256" key="4">
    <source>
        <dbReference type="ARBA" id="ARBA00022786"/>
    </source>
</evidence>
<evidence type="ECO:0000256" key="3">
    <source>
        <dbReference type="ARBA" id="ARBA00022741"/>
    </source>
</evidence>
<dbReference type="Proteomes" id="UP000695007">
    <property type="component" value="Unplaced"/>
</dbReference>
<keyword evidence="3" id="KW-0547">Nucleotide-binding</keyword>
<feature type="domain" description="F-box" evidence="8">
    <location>
        <begin position="276"/>
        <end position="325"/>
    </location>
</feature>
<dbReference type="SUPFAM" id="SSF54495">
    <property type="entry name" value="UBC-like"/>
    <property type="match status" value="1"/>
</dbReference>
<dbReference type="GO" id="GO:0005524">
    <property type="term" value="F:ATP binding"/>
    <property type="evidence" value="ECO:0007669"/>
    <property type="project" value="UniProtKB-KW"/>
</dbReference>
<evidence type="ECO:0000256" key="1">
    <source>
        <dbReference type="ARBA" id="ARBA00012486"/>
    </source>
</evidence>
<dbReference type="CDD" id="cd23826">
    <property type="entry name" value="UEV_Morgue-like"/>
    <property type="match status" value="1"/>
</dbReference>
<proteinExistence type="predicted"/>
<feature type="domain" description="UBC core" evidence="7">
    <location>
        <begin position="378"/>
        <end position="524"/>
    </location>
</feature>
<dbReference type="PANTHER" id="PTHR24067">
    <property type="entry name" value="UBIQUITIN-CONJUGATING ENZYME E2"/>
    <property type="match status" value="1"/>
</dbReference>
<accession>A0AAJ6YE51</accession>
<keyword evidence="5" id="KW-0067">ATP-binding</keyword>
<dbReference type="Pfam" id="PF12937">
    <property type="entry name" value="F-box-like"/>
    <property type="match status" value="1"/>
</dbReference>
<dbReference type="Gene3D" id="1.20.1280.50">
    <property type="match status" value="1"/>
</dbReference>
<sequence>MAGDKICCASYVENGENMTDKDDLNVSSDLEDEAKESPEFVICPEFEFSTNACYVCNGYYGPCFGEPVCSTCHAFLFPDDVGILQAPIFSEKTDDEDSGNDEPVDLYYNTERRASQTDQNSSQESTPIVASPSDSPDHNRALFFQQYNFVPARCNDPHVSNEDDIDRLEHNDSPEHRNRDPNELHLDLDNLQIRQDVENYLQHDVLEEDFQSSEEDSVPGEEPELDNHEYPGIFQPESNNVSCAEKGEPSRPWNLSKRLDLLTNYKHIEHKLITESGLVERLPPEVLLAVFSHLDDVSLWCAANVCRRWCNLLSTHITPELSQRHVKLRWPLFKPAGGNVRNWYKIYDKLASSAPCKTCLSQISLHRTKPLRVEENSWRRNRLRMELKALRSDPPEGIEASPLDQMCCHWQATITGPTGSPYEGGLFYLYLQVPYSYPMRPPIVRFLTKILHPNVSRHGDVGIDSIHHNWSLALTISKVLISVQSLLTDPYCQVCMEPELGEMYVNNRTRFEEVARAWTWKYAMHNIVEPS</sequence>
<evidence type="ECO:0000259" key="7">
    <source>
        <dbReference type="PROSITE" id="PS50127"/>
    </source>
</evidence>
<dbReference type="FunFam" id="3.10.110.10:FF:000060">
    <property type="entry name" value="Ubiquitin conjugating enzyme (UbcB)"/>
    <property type="match status" value="1"/>
</dbReference>
<keyword evidence="9" id="KW-1185">Reference proteome</keyword>
<name>A0AAJ6YE51_9HYME</name>
<protein>
    <recommendedName>
        <fullName evidence="1">E2 ubiquitin-conjugating enzyme</fullName>
        <ecNumber evidence="1">2.3.2.23</ecNumber>
    </recommendedName>
</protein>
<dbReference type="RefSeq" id="XP_011496407.1">
    <property type="nucleotide sequence ID" value="XM_011498105.1"/>
</dbReference>
<dbReference type="InterPro" id="IPR001810">
    <property type="entry name" value="F-box_dom"/>
</dbReference>
<dbReference type="CTD" id="33648"/>
<dbReference type="AlphaFoldDB" id="A0AAJ6YE51"/>
<keyword evidence="4" id="KW-0833">Ubl conjugation pathway</keyword>
<dbReference type="InterPro" id="IPR000608">
    <property type="entry name" value="UBC"/>
</dbReference>
<evidence type="ECO:0000313" key="9">
    <source>
        <dbReference type="Proteomes" id="UP000695007"/>
    </source>
</evidence>
<keyword evidence="2" id="KW-0808">Transferase</keyword>
<dbReference type="GeneID" id="105361023"/>
<evidence type="ECO:0000259" key="8">
    <source>
        <dbReference type="PROSITE" id="PS50181"/>
    </source>
</evidence>
<dbReference type="SMART" id="SM00212">
    <property type="entry name" value="UBCc"/>
    <property type="match status" value="1"/>
</dbReference>